<dbReference type="Proteomes" id="UP000287853">
    <property type="component" value="Unassembled WGS sequence"/>
</dbReference>
<evidence type="ECO:0000256" key="2">
    <source>
        <dbReference type="ARBA" id="ARBA00022692"/>
    </source>
</evidence>
<dbReference type="PANTHER" id="PTHR22777">
    <property type="entry name" value="HEMOLYSIN-RELATED"/>
    <property type="match status" value="1"/>
</dbReference>
<comment type="caution">
    <text evidence="13">The sequence shown here is derived from an EMBL/GenBank/DDBJ whole genome shotgun (WGS) entry which is preliminary data.</text>
</comment>
<proteinExistence type="predicted"/>
<comment type="subcellular location">
    <subcellularLocation>
        <location evidence="1">Membrane</location>
        <topology evidence="1">Multi-pass membrane protein</topology>
    </subcellularLocation>
</comment>
<dbReference type="PROSITE" id="PS51371">
    <property type="entry name" value="CBS"/>
    <property type="match status" value="1"/>
</dbReference>
<accession>A0A3S3RQ27</accession>
<dbReference type="EMBL" id="MTKO01000082">
    <property type="protein sequence ID" value="RWX45136.1"/>
    <property type="molecule type" value="Genomic_DNA"/>
</dbReference>
<name>A0A3S3RQ27_9BACT</name>
<dbReference type="PANTHER" id="PTHR22777:SF4">
    <property type="entry name" value="UPF0053 PROTEIN SLL1254"/>
    <property type="match status" value="1"/>
</dbReference>
<evidence type="ECO:0000256" key="3">
    <source>
        <dbReference type="ARBA" id="ARBA00022737"/>
    </source>
</evidence>
<dbReference type="InterPro" id="IPR002550">
    <property type="entry name" value="CNNM"/>
</dbReference>
<dbReference type="Gene3D" id="3.10.580.10">
    <property type="entry name" value="CBS-domain"/>
    <property type="match status" value="1"/>
</dbReference>
<reference evidence="13 14" key="1">
    <citation type="submission" date="2017-01" db="EMBL/GenBank/DDBJ databases">
        <title>The cable genome- insights into the physiology and evolution of filamentous bacteria capable of sulfide oxidation via long distance electron transfer.</title>
        <authorList>
            <person name="Schreiber L."/>
            <person name="Bjerg J.T."/>
            <person name="Boggild A."/>
            <person name="Van De Vossenberg J."/>
            <person name="Meysman F."/>
            <person name="Nielsen L.P."/>
            <person name="Schramm A."/>
            <person name="Kjeldsen K.U."/>
        </authorList>
    </citation>
    <scope>NUCLEOTIDE SEQUENCE [LARGE SCALE GENOMIC DNA]</scope>
    <source>
        <strain evidence="13">MCF</strain>
    </source>
</reference>
<protein>
    <submittedName>
        <fullName evidence="13">Hemolysin</fullName>
    </submittedName>
</protein>
<dbReference type="AlphaFoldDB" id="A0A3S3RQ27"/>
<evidence type="ECO:0000313" key="14">
    <source>
        <dbReference type="Proteomes" id="UP000287853"/>
    </source>
</evidence>
<dbReference type="CDD" id="cd04590">
    <property type="entry name" value="CBS_pair_CorC_HlyC_assoc"/>
    <property type="match status" value="1"/>
</dbReference>
<sequence length="418" mass="46353">MNADGLLLIIYVLLALVFSFLCSVAESVLLSITPSFIEGQKERRPKQAALLKRLRQDKVDQSLAAILTLNTIAHTVGAIGAGAKATVVFGSAWFGLFSAVMTLLILFFSEIIPKTLGAVYWTTLVGPISSFLKILIVLLYPIVWISERLTKLISHGKNIHIFSRDEFIAMAQVGVQTGHIRDKESRLIRNIFRFDSLKVDDIMTPRTVISALPEDMKIIDSLKHVTQIPFSRLPLYTTDLDNITGFVLKEDILINAAQNQKQGDQKLNALKREILTVPDSVSLTVLLEQFLKDRQHIAIVVNNKHGGTDGLVTLEDLIETIMGMEIMDETDDVEDMRALARKQWKKRAKGMGLDADTFDQRKDEQATSADAKSCAVDETPPLRKSRGSNRMSLRDRAANMMNGLCGVAGTLERLGYGG</sequence>
<keyword evidence="3" id="KW-0677">Repeat</keyword>
<evidence type="ECO:0000256" key="8">
    <source>
        <dbReference type="PROSITE-ProRule" id="PRU01193"/>
    </source>
</evidence>
<evidence type="ECO:0000256" key="7">
    <source>
        <dbReference type="PROSITE-ProRule" id="PRU00703"/>
    </source>
</evidence>
<feature type="region of interest" description="Disordered" evidence="9">
    <location>
        <begin position="356"/>
        <end position="391"/>
    </location>
</feature>
<evidence type="ECO:0000256" key="6">
    <source>
        <dbReference type="ARBA" id="ARBA00023136"/>
    </source>
</evidence>
<dbReference type="SUPFAM" id="SSF54631">
    <property type="entry name" value="CBS-domain pair"/>
    <property type="match status" value="1"/>
</dbReference>
<keyword evidence="14" id="KW-1185">Reference proteome</keyword>
<keyword evidence="2 8" id="KW-0812">Transmembrane</keyword>
<dbReference type="Pfam" id="PF00571">
    <property type="entry name" value="CBS"/>
    <property type="match status" value="1"/>
</dbReference>
<keyword evidence="5 7" id="KW-0129">CBS domain</keyword>
<organism evidence="13 14">
    <name type="scientific">Candidatus Electrothrix aarhusensis</name>
    <dbReference type="NCBI Taxonomy" id="1859131"/>
    <lineage>
        <taxon>Bacteria</taxon>
        <taxon>Pseudomonadati</taxon>
        <taxon>Thermodesulfobacteriota</taxon>
        <taxon>Desulfobulbia</taxon>
        <taxon>Desulfobulbales</taxon>
        <taxon>Desulfobulbaceae</taxon>
        <taxon>Candidatus Electrothrix</taxon>
    </lineage>
</organism>
<gene>
    <name evidence="13" type="ORF">H206_01067</name>
</gene>
<evidence type="ECO:0000313" key="13">
    <source>
        <dbReference type="EMBL" id="RWX45136.1"/>
    </source>
</evidence>
<dbReference type="InterPro" id="IPR044751">
    <property type="entry name" value="Ion_transp-like_CBS"/>
</dbReference>
<evidence type="ECO:0000256" key="1">
    <source>
        <dbReference type="ARBA" id="ARBA00004141"/>
    </source>
</evidence>
<evidence type="ECO:0000259" key="12">
    <source>
        <dbReference type="PROSITE" id="PS51846"/>
    </source>
</evidence>
<feature type="transmembrane region" description="Helical" evidence="10">
    <location>
        <begin position="6"/>
        <end position="37"/>
    </location>
</feature>
<dbReference type="Pfam" id="PF01595">
    <property type="entry name" value="CNNM"/>
    <property type="match status" value="1"/>
</dbReference>
<dbReference type="PROSITE" id="PS51846">
    <property type="entry name" value="CNNM"/>
    <property type="match status" value="1"/>
</dbReference>
<evidence type="ECO:0000256" key="5">
    <source>
        <dbReference type="ARBA" id="ARBA00023122"/>
    </source>
</evidence>
<evidence type="ECO:0000256" key="9">
    <source>
        <dbReference type="SAM" id="MobiDB-lite"/>
    </source>
</evidence>
<evidence type="ECO:0000259" key="11">
    <source>
        <dbReference type="PROSITE" id="PS51371"/>
    </source>
</evidence>
<keyword evidence="6 8" id="KW-0472">Membrane</keyword>
<dbReference type="GO" id="GO:0005886">
    <property type="term" value="C:plasma membrane"/>
    <property type="evidence" value="ECO:0007669"/>
    <property type="project" value="TreeGrafter"/>
</dbReference>
<feature type="domain" description="CBS" evidence="11">
    <location>
        <begin position="270"/>
        <end position="329"/>
    </location>
</feature>
<feature type="transmembrane region" description="Helical" evidence="10">
    <location>
        <begin position="120"/>
        <end position="144"/>
    </location>
</feature>
<dbReference type="InterPro" id="IPR046342">
    <property type="entry name" value="CBS_dom_sf"/>
</dbReference>
<dbReference type="InterPro" id="IPR000644">
    <property type="entry name" value="CBS_dom"/>
</dbReference>
<feature type="domain" description="CNNM transmembrane" evidence="12">
    <location>
        <begin position="1"/>
        <end position="184"/>
    </location>
</feature>
<feature type="transmembrane region" description="Helical" evidence="10">
    <location>
        <begin position="87"/>
        <end position="108"/>
    </location>
</feature>
<evidence type="ECO:0000256" key="10">
    <source>
        <dbReference type="SAM" id="Phobius"/>
    </source>
</evidence>
<keyword evidence="4 8" id="KW-1133">Transmembrane helix</keyword>
<evidence type="ECO:0000256" key="4">
    <source>
        <dbReference type="ARBA" id="ARBA00022989"/>
    </source>
</evidence>